<evidence type="ECO:0000313" key="4">
    <source>
        <dbReference type="Proteomes" id="UP000179807"/>
    </source>
</evidence>
<reference evidence="3" key="1">
    <citation type="submission" date="2016-10" db="EMBL/GenBank/DDBJ databases">
        <authorList>
            <person name="Benchimol M."/>
            <person name="Almeida L.G."/>
            <person name="Vasconcelos A.T."/>
            <person name="Perreira-Neves A."/>
            <person name="Rosa I.A."/>
            <person name="Tasca T."/>
            <person name="Bogo M.R."/>
            <person name="de Souza W."/>
        </authorList>
    </citation>
    <scope>NUCLEOTIDE SEQUENCE [LARGE SCALE GENOMIC DNA]</scope>
    <source>
        <strain evidence="3">K</strain>
    </source>
</reference>
<name>A0A1J4J5W3_9EUKA</name>
<keyword evidence="1" id="KW-0175">Coiled coil</keyword>
<accession>A0A1J4J5W3</accession>
<dbReference type="GeneID" id="94830482"/>
<feature type="region of interest" description="Disordered" evidence="2">
    <location>
        <begin position="322"/>
        <end position="349"/>
    </location>
</feature>
<dbReference type="VEuPathDB" id="TrichDB:TRFO_10993"/>
<dbReference type="RefSeq" id="XP_068347755.1">
    <property type="nucleotide sequence ID" value="XM_068495778.1"/>
</dbReference>
<evidence type="ECO:0000256" key="2">
    <source>
        <dbReference type="SAM" id="MobiDB-lite"/>
    </source>
</evidence>
<organism evidence="3 4">
    <name type="scientific">Tritrichomonas foetus</name>
    <dbReference type="NCBI Taxonomy" id="1144522"/>
    <lineage>
        <taxon>Eukaryota</taxon>
        <taxon>Metamonada</taxon>
        <taxon>Parabasalia</taxon>
        <taxon>Tritrichomonadida</taxon>
        <taxon>Tritrichomonadidae</taxon>
        <taxon>Tritrichomonas</taxon>
    </lineage>
</organism>
<protein>
    <submittedName>
        <fullName evidence="3">Uncharacterized protein</fullName>
    </submittedName>
</protein>
<dbReference type="EMBL" id="MLAK01001304">
    <property type="protein sequence ID" value="OHS94618.1"/>
    <property type="molecule type" value="Genomic_DNA"/>
</dbReference>
<feature type="coiled-coil region" evidence="1">
    <location>
        <begin position="81"/>
        <end position="175"/>
    </location>
</feature>
<dbReference type="OrthoDB" id="10478190at2759"/>
<evidence type="ECO:0000256" key="1">
    <source>
        <dbReference type="SAM" id="Coils"/>
    </source>
</evidence>
<gene>
    <name evidence="3" type="ORF">TRFO_10993</name>
</gene>
<sequence length="474" mass="55128">MPAKKGPVNAIPYGRKGIIPATCAQFEKNKLEKIETDEYSEYNISRNKVQTAVVKRRKEQNKNEKHQIDFDDVKKYLSLKIRDKEQKIKFYQNKLKDTRQEREDLITRLQAEQDQLKQSHEYELAQLTNTLKANKQKKDALATVAAMEIQLNREIAEAEATLKREKAQQSQQTSQALAEFYMLHMRQQRELKEGVEREKAKNRGMTSQNLEKTVIEMMRDIDSQIKEYSSLVMEARDIADVNSKLTKINKQKYMERDLLQQECDSCTEKINKNDMKIRKLVEELRAHDQKLSGGGLEAGDIIEEVEEAPEETNNQNSLKARDLQEEEKFQQQEQQQQQQQQQQVQDNRPKVDREALLNKFFENAVNVLCNSVVIILGILDPSHKEDYTSFHDVFNTFEGKKKELRFLMSKLGNLSFISDDMYRLPAVGLEDVEGADEEIAAKKIVEPQQKAIREFAQPIAEDELPELIATHFFQ</sequence>
<dbReference type="Proteomes" id="UP000179807">
    <property type="component" value="Unassembled WGS sequence"/>
</dbReference>
<comment type="caution">
    <text evidence="3">The sequence shown here is derived from an EMBL/GenBank/DDBJ whole genome shotgun (WGS) entry which is preliminary data.</text>
</comment>
<proteinExistence type="predicted"/>
<dbReference type="AlphaFoldDB" id="A0A1J4J5W3"/>
<feature type="compositionally biased region" description="Low complexity" evidence="2">
    <location>
        <begin position="331"/>
        <end position="345"/>
    </location>
</feature>
<keyword evidence="4" id="KW-1185">Reference proteome</keyword>
<evidence type="ECO:0000313" key="3">
    <source>
        <dbReference type="EMBL" id="OHS94618.1"/>
    </source>
</evidence>